<evidence type="ECO:0000313" key="2">
    <source>
        <dbReference type="Proteomes" id="UP000177588"/>
    </source>
</evidence>
<reference evidence="1 2" key="1">
    <citation type="journal article" date="2016" name="Nat. Commun.">
        <title>Thousands of microbial genomes shed light on interconnected biogeochemical processes in an aquifer system.</title>
        <authorList>
            <person name="Anantharaman K."/>
            <person name="Brown C.T."/>
            <person name="Hug L.A."/>
            <person name="Sharon I."/>
            <person name="Castelle C.J."/>
            <person name="Probst A.J."/>
            <person name="Thomas B.C."/>
            <person name="Singh A."/>
            <person name="Wilkins M.J."/>
            <person name="Karaoz U."/>
            <person name="Brodie E.L."/>
            <person name="Williams K.H."/>
            <person name="Hubbard S.S."/>
            <person name="Banfield J.F."/>
        </authorList>
    </citation>
    <scope>NUCLEOTIDE SEQUENCE [LARGE SCALE GENOMIC DNA]</scope>
</reference>
<comment type="caution">
    <text evidence="1">The sequence shown here is derived from an EMBL/GenBank/DDBJ whole genome shotgun (WGS) entry which is preliminary data.</text>
</comment>
<gene>
    <name evidence="1" type="ORF">A2Z24_01570</name>
</gene>
<dbReference type="AlphaFoldDB" id="A0A1G1WEU2"/>
<dbReference type="Proteomes" id="UP000177588">
    <property type="component" value="Unassembled WGS sequence"/>
</dbReference>
<sequence>MNLLTRLFGQKKFSARRVAVSGFDRDQIRQRWGKIEELKNLGKPSTLREAVIEADKLVDFALDKLYPGNGTTAERLKLAREMFSSARQDYENLWYAHKIRNEMVHTVGFELPTMEAKNILDYFKKALEIFGTT</sequence>
<organism evidence="1 2">
    <name type="scientific">Candidatus Woykebacteria bacterium RBG_16_44_10</name>
    <dbReference type="NCBI Taxonomy" id="1802597"/>
    <lineage>
        <taxon>Bacteria</taxon>
        <taxon>Candidatus Woykeibacteriota</taxon>
    </lineage>
</organism>
<dbReference type="STRING" id="1802597.A2Z24_01570"/>
<name>A0A1G1WEU2_9BACT</name>
<accession>A0A1G1WEU2</accession>
<evidence type="ECO:0008006" key="3">
    <source>
        <dbReference type="Google" id="ProtNLM"/>
    </source>
</evidence>
<evidence type="ECO:0000313" key="1">
    <source>
        <dbReference type="EMBL" id="OGY26226.1"/>
    </source>
</evidence>
<proteinExistence type="predicted"/>
<dbReference type="EMBL" id="MHCT01000013">
    <property type="protein sequence ID" value="OGY26226.1"/>
    <property type="molecule type" value="Genomic_DNA"/>
</dbReference>
<protein>
    <recommendedName>
        <fullName evidence="3">DUF4145 domain-containing protein</fullName>
    </recommendedName>
</protein>